<evidence type="ECO:0000313" key="1">
    <source>
        <dbReference type="EMBL" id="QQP13929.1"/>
    </source>
</evidence>
<accession>A0ABX7AVR8</accession>
<name>A0ABX7AVR8_9BACI</name>
<dbReference type="RefSeq" id="WP_053594512.1">
    <property type="nucleotide sequence ID" value="NZ_CP067341.1"/>
</dbReference>
<dbReference type="SUPFAM" id="SSF54909">
    <property type="entry name" value="Dimeric alpha+beta barrel"/>
    <property type="match status" value="1"/>
</dbReference>
<protein>
    <recommendedName>
        <fullName evidence="3">ABM domain-containing protein</fullName>
    </recommendedName>
</protein>
<reference evidence="1 2" key="1">
    <citation type="submission" date="2020-01" db="EMBL/GenBank/DDBJ databases">
        <authorList>
            <person name="Liu G."/>
            <person name="Liu B."/>
        </authorList>
    </citation>
    <scope>NUCLEOTIDE SEQUENCE [LARGE SCALE GENOMIC DNA]</scope>
    <source>
        <strain evidence="1 2">FJAT-51161</strain>
    </source>
</reference>
<sequence length="107" mass="12477">MKSENPKYVMEIVLFELKEGTDTQLFCQAAAQLTEVLQLQIPGFKERTLLHTQDESQWTDIIYWDNMEMTLGAMEQLKSVPVFQTFVSMIDSREIVQRHLIPTNLNI</sequence>
<gene>
    <name evidence="1" type="ORF">FJQ98_07815</name>
</gene>
<organism evidence="1 2">
    <name type="scientific">Lysinibacillus agricola</name>
    <dbReference type="NCBI Taxonomy" id="2590012"/>
    <lineage>
        <taxon>Bacteria</taxon>
        <taxon>Bacillati</taxon>
        <taxon>Bacillota</taxon>
        <taxon>Bacilli</taxon>
        <taxon>Bacillales</taxon>
        <taxon>Bacillaceae</taxon>
        <taxon>Lysinibacillus</taxon>
    </lineage>
</organism>
<dbReference type="EMBL" id="CP067341">
    <property type="protein sequence ID" value="QQP13929.1"/>
    <property type="molecule type" value="Genomic_DNA"/>
</dbReference>
<evidence type="ECO:0000313" key="2">
    <source>
        <dbReference type="Proteomes" id="UP000596049"/>
    </source>
</evidence>
<dbReference type="InterPro" id="IPR011008">
    <property type="entry name" value="Dimeric_a/b-barrel"/>
</dbReference>
<keyword evidence="2" id="KW-1185">Reference proteome</keyword>
<dbReference type="Proteomes" id="UP000596049">
    <property type="component" value="Chromosome"/>
</dbReference>
<evidence type="ECO:0008006" key="3">
    <source>
        <dbReference type="Google" id="ProtNLM"/>
    </source>
</evidence>
<proteinExistence type="predicted"/>